<reference evidence="2 3" key="1">
    <citation type="submission" date="2016-10" db="EMBL/GenBank/DDBJ databases">
        <authorList>
            <person name="de Groot N.N."/>
        </authorList>
    </citation>
    <scope>NUCLEOTIDE SEQUENCE [LARGE SCALE GENOMIC DNA]</scope>
    <source>
        <strain evidence="2 3">DSM 22024</strain>
    </source>
</reference>
<gene>
    <name evidence="2" type="ORF">SAMN04489717_0207</name>
</gene>
<organism evidence="2 3">
    <name type="scientific">Actinopolymorpha singaporensis</name>
    <dbReference type="NCBI Taxonomy" id="117157"/>
    <lineage>
        <taxon>Bacteria</taxon>
        <taxon>Bacillati</taxon>
        <taxon>Actinomycetota</taxon>
        <taxon>Actinomycetes</taxon>
        <taxon>Propionibacteriales</taxon>
        <taxon>Actinopolymorphaceae</taxon>
        <taxon>Actinopolymorpha</taxon>
    </lineage>
</organism>
<dbReference type="STRING" id="117157.SAMN04489717_0207"/>
<feature type="transmembrane region" description="Helical" evidence="1">
    <location>
        <begin position="12"/>
        <end position="37"/>
    </location>
</feature>
<sequence>MLVSSVWRERSRWWFSAGLLAGGLTSSVVAVALGLLVRPVLRPVPASVLVAAVAVLVGLNELGVLRLRLPQNGRQVPESIGDDGPRYGALHFGFEMGTGVRTYMTTGLPHVLVLAVALCATWPQGLAAGLAFGTGRAAMVLARHAHRDDGHWDAQLAAYDRTLRLLLTFACCCVLAAVLLAATRTG</sequence>
<keyword evidence="3" id="KW-1185">Reference proteome</keyword>
<evidence type="ECO:0000256" key="1">
    <source>
        <dbReference type="SAM" id="Phobius"/>
    </source>
</evidence>
<dbReference type="EMBL" id="LT629732">
    <property type="protein sequence ID" value="SDR71232.1"/>
    <property type="molecule type" value="Genomic_DNA"/>
</dbReference>
<name>A0A1H1LA98_9ACTN</name>
<dbReference type="AlphaFoldDB" id="A0A1H1LA98"/>
<protein>
    <submittedName>
        <fullName evidence="2">Uncharacterized protein</fullName>
    </submittedName>
</protein>
<accession>A0A1H1LA98</accession>
<dbReference type="RefSeq" id="WP_092649698.1">
    <property type="nucleotide sequence ID" value="NZ_LT629732.1"/>
</dbReference>
<evidence type="ECO:0000313" key="3">
    <source>
        <dbReference type="Proteomes" id="UP000198983"/>
    </source>
</evidence>
<keyword evidence="1" id="KW-0472">Membrane</keyword>
<proteinExistence type="predicted"/>
<feature type="transmembrane region" description="Helical" evidence="1">
    <location>
        <begin position="43"/>
        <end position="65"/>
    </location>
</feature>
<keyword evidence="1" id="KW-1133">Transmembrane helix</keyword>
<dbReference type="OrthoDB" id="4263397at2"/>
<feature type="transmembrane region" description="Helical" evidence="1">
    <location>
        <begin position="162"/>
        <end position="182"/>
    </location>
</feature>
<dbReference type="Proteomes" id="UP000198983">
    <property type="component" value="Chromosome I"/>
</dbReference>
<keyword evidence="1" id="KW-0812">Transmembrane</keyword>
<feature type="transmembrane region" description="Helical" evidence="1">
    <location>
        <begin position="111"/>
        <end position="132"/>
    </location>
</feature>
<evidence type="ECO:0000313" key="2">
    <source>
        <dbReference type="EMBL" id="SDR71232.1"/>
    </source>
</evidence>